<reference evidence="2 3" key="1">
    <citation type="submission" date="2018-06" db="EMBL/GenBank/DDBJ databases">
        <authorList>
            <consortium name="Pathogen Informatics"/>
            <person name="Doyle S."/>
        </authorList>
    </citation>
    <scope>NUCLEOTIDE SEQUENCE [LARGE SCALE GENOMIC DNA]</scope>
    <source>
        <strain evidence="2 3">NCTC13456</strain>
    </source>
</reference>
<proteinExistence type="predicted"/>
<dbReference type="AlphaFoldDB" id="A0A376GEQ8"/>
<evidence type="ECO:0000313" key="3">
    <source>
        <dbReference type="Proteomes" id="UP000254737"/>
    </source>
</evidence>
<dbReference type="SUPFAM" id="SSF53474">
    <property type="entry name" value="alpha/beta-Hydrolases"/>
    <property type="match status" value="1"/>
</dbReference>
<dbReference type="InterPro" id="IPR029058">
    <property type="entry name" value="AB_hydrolase_fold"/>
</dbReference>
<evidence type="ECO:0008006" key="4">
    <source>
        <dbReference type="Google" id="ProtNLM"/>
    </source>
</evidence>
<name>A0A376GEQ8_9FLAO</name>
<protein>
    <recommendedName>
        <fullName evidence="4">Peptidase S9 prolyl oligopeptidase catalytic domain-containing protein</fullName>
    </recommendedName>
</protein>
<gene>
    <name evidence="1" type="ORF">NCTC13456_02252</name>
    <name evidence="2" type="ORF">NCTC13456_02255</name>
</gene>
<dbReference type="Gene3D" id="3.40.50.1820">
    <property type="entry name" value="alpha/beta hydrolase"/>
    <property type="match status" value="1"/>
</dbReference>
<evidence type="ECO:0000313" key="1">
    <source>
        <dbReference type="EMBL" id="STD58628.1"/>
    </source>
</evidence>
<sequence length="46" mass="5634">MYMAMKKLNKEGKLILFNNDGHYLTRKENQEMLYNSILSWFNTYLK</sequence>
<organism evidence="2 3">
    <name type="scientific">Empedobacter falsenii</name>
    <dbReference type="NCBI Taxonomy" id="343874"/>
    <lineage>
        <taxon>Bacteria</taxon>
        <taxon>Pseudomonadati</taxon>
        <taxon>Bacteroidota</taxon>
        <taxon>Flavobacteriia</taxon>
        <taxon>Flavobacteriales</taxon>
        <taxon>Weeksellaceae</taxon>
        <taxon>Empedobacter</taxon>
    </lineage>
</organism>
<dbReference type="EMBL" id="UFXS01000001">
    <property type="protein sequence ID" value="STD58631.1"/>
    <property type="molecule type" value="Genomic_DNA"/>
</dbReference>
<evidence type="ECO:0000313" key="2">
    <source>
        <dbReference type="EMBL" id="STD58631.1"/>
    </source>
</evidence>
<accession>A0A376GEQ8</accession>
<dbReference type="EMBL" id="UFXS01000001">
    <property type="protein sequence ID" value="STD58628.1"/>
    <property type="molecule type" value="Genomic_DNA"/>
</dbReference>
<dbReference type="Proteomes" id="UP000254737">
    <property type="component" value="Unassembled WGS sequence"/>
</dbReference>